<dbReference type="AlphaFoldDB" id="A0A6C2UR93"/>
<keyword evidence="8" id="KW-0694">RNA-binding</keyword>
<dbReference type="Pfam" id="PF01966">
    <property type="entry name" value="HD"/>
    <property type="match status" value="1"/>
</dbReference>
<dbReference type="CDD" id="cd00077">
    <property type="entry name" value="HDc"/>
    <property type="match status" value="1"/>
</dbReference>
<evidence type="ECO:0000313" key="11">
    <source>
        <dbReference type="Proteomes" id="UP000346198"/>
    </source>
</evidence>
<dbReference type="Gene3D" id="1.10.3090.10">
    <property type="entry name" value="cca-adding enzyme, domain 2"/>
    <property type="match status" value="1"/>
</dbReference>
<dbReference type="PROSITE" id="PS51831">
    <property type="entry name" value="HD"/>
    <property type="match status" value="1"/>
</dbReference>
<dbReference type="Gene3D" id="3.30.460.10">
    <property type="entry name" value="Beta Polymerase, domain 2"/>
    <property type="match status" value="1"/>
</dbReference>
<dbReference type="Pfam" id="PF01743">
    <property type="entry name" value="PolyA_pol"/>
    <property type="match status" value="1"/>
</dbReference>
<dbReference type="PANTHER" id="PTHR46173:SF1">
    <property type="entry name" value="CCA TRNA NUCLEOTIDYLTRANSFERASE 1, MITOCHONDRIAL"/>
    <property type="match status" value="1"/>
</dbReference>
<dbReference type="CDD" id="cd05398">
    <property type="entry name" value="NT_ClassII-CCAase"/>
    <property type="match status" value="1"/>
</dbReference>
<dbReference type="GO" id="GO:0046872">
    <property type="term" value="F:metal ion binding"/>
    <property type="evidence" value="ECO:0007669"/>
    <property type="project" value="UniProtKB-KW"/>
</dbReference>
<dbReference type="SUPFAM" id="SSF81891">
    <property type="entry name" value="Poly A polymerase C-terminal region-like"/>
    <property type="match status" value="1"/>
</dbReference>
<dbReference type="EMBL" id="CAAHFH010000002">
    <property type="protein sequence ID" value="VGO22840.1"/>
    <property type="molecule type" value="Genomic_DNA"/>
</dbReference>
<dbReference type="GO" id="GO:0016779">
    <property type="term" value="F:nucleotidyltransferase activity"/>
    <property type="evidence" value="ECO:0007669"/>
    <property type="project" value="UniProtKB-KW"/>
</dbReference>
<keyword evidence="7" id="KW-0460">Magnesium</keyword>
<comment type="cofactor">
    <cofactor evidence="1">
        <name>Mg(2+)</name>
        <dbReference type="ChEBI" id="CHEBI:18420"/>
    </cofactor>
</comment>
<protein>
    <submittedName>
        <fullName evidence="10">CCA-adding enzyme</fullName>
    </submittedName>
</protein>
<evidence type="ECO:0000256" key="5">
    <source>
        <dbReference type="ARBA" id="ARBA00022723"/>
    </source>
</evidence>
<dbReference type="InterPro" id="IPR002646">
    <property type="entry name" value="PolA_pol_head_dom"/>
</dbReference>
<dbReference type="GO" id="GO:0000049">
    <property type="term" value="F:tRNA binding"/>
    <property type="evidence" value="ECO:0007669"/>
    <property type="project" value="TreeGrafter"/>
</dbReference>
<keyword evidence="2 8" id="KW-0808">Transferase</keyword>
<dbReference type="GO" id="GO:0000166">
    <property type="term" value="F:nucleotide binding"/>
    <property type="evidence" value="ECO:0007669"/>
    <property type="project" value="UniProtKB-KW"/>
</dbReference>
<evidence type="ECO:0000256" key="4">
    <source>
        <dbReference type="ARBA" id="ARBA00022695"/>
    </source>
</evidence>
<evidence type="ECO:0000256" key="2">
    <source>
        <dbReference type="ARBA" id="ARBA00022679"/>
    </source>
</evidence>
<evidence type="ECO:0000256" key="8">
    <source>
        <dbReference type="RuleBase" id="RU003953"/>
    </source>
</evidence>
<keyword evidence="11" id="KW-1185">Reference proteome</keyword>
<evidence type="ECO:0000256" key="6">
    <source>
        <dbReference type="ARBA" id="ARBA00022741"/>
    </source>
</evidence>
<feature type="domain" description="HD" evidence="9">
    <location>
        <begin position="250"/>
        <end position="389"/>
    </location>
</feature>
<dbReference type="InterPro" id="IPR003607">
    <property type="entry name" value="HD/PDEase_dom"/>
</dbReference>
<accession>A0A6C2UR93</accession>
<dbReference type="InterPro" id="IPR032828">
    <property type="entry name" value="PolyA_RNA-bd"/>
</dbReference>
<comment type="similarity">
    <text evidence="8">Belongs to the tRNA nucleotidyltransferase/poly(A) polymerase family.</text>
</comment>
<evidence type="ECO:0000259" key="9">
    <source>
        <dbReference type="PROSITE" id="PS51831"/>
    </source>
</evidence>
<gene>
    <name evidence="10" type="primary">cca</name>
    <name evidence="10" type="ORF">SCARR_04937</name>
</gene>
<dbReference type="RefSeq" id="WP_136064515.1">
    <property type="nucleotide sequence ID" value="NZ_CAAHFH010000002.1"/>
</dbReference>
<evidence type="ECO:0000313" key="10">
    <source>
        <dbReference type="EMBL" id="VGO22840.1"/>
    </source>
</evidence>
<dbReference type="PANTHER" id="PTHR46173">
    <property type="entry name" value="CCA TRNA NUCLEOTIDYLTRANSFERASE 1, MITOCHONDRIAL"/>
    <property type="match status" value="1"/>
</dbReference>
<keyword evidence="5" id="KW-0479">Metal-binding</keyword>
<dbReference type="InterPro" id="IPR006674">
    <property type="entry name" value="HD_domain"/>
</dbReference>
<proteinExistence type="inferred from homology"/>
<dbReference type="GO" id="GO:0008033">
    <property type="term" value="P:tRNA processing"/>
    <property type="evidence" value="ECO:0007669"/>
    <property type="project" value="UniProtKB-KW"/>
</dbReference>
<name>A0A6C2UR93_9BACT</name>
<keyword evidence="6" id="KW-0547">Nucleotide-binding</keyword>
<evidence type="ECO:0000256" key="7">
    <source>
        <dbReference type="ARBA" id="ARBA00022842"/>
    </source>
</evidence>
<sequence length="477" mass="53583">MTKIVPQKKPATNVVQTLQRKGHTAFFAGGCVRDELLGRVPKDYDVATSALPEEVEALFPKTIPIGKAFGVIAVVDGAAVIEVATFREDFGTIDGRRPESVLFSAAKEDALRRDFTINGMFYDPVAEQLHDYVHGQRDLKRRIITAIGNPVERFKEDHLRMMRAVRFAHNLGFALDPATESAIRDMAHLITRISAERIELELSRTLTDSPKPGDALKHLYEIGLLQYILPEIVPMVGQEQPPQFHPEGDVFEHTVLMLNLMNKQAGMPAPQSETEHVGQASLPAHPETKSAYSPRELAFTVLLHDVGKPPTACMGLGADGEPRIRFDGHAQVGAAIAEDILIRLKFPNKEKKHIVDAIRDHMRFMDVQQMRTSKLRKMIGAETFDLDMELHRLDCLGSHAMLDNYDYVHSYMEEMANEPILPEPWVRGHDLIALGIKEGKLIGKILREAYDAQMESRFADREEMLEWIKAEHPPPSS</sequence>
<evidence type="ECO:0000256" key="3">
    <source>
        <dbReference type="ARBA" id="ARBA00022694"/>
    </source>
</evidence>
<dbReference type="Pfam" id="PF12627">
    <property type="entry name" value="PolyA_pol_RNAbd"/>
    <property type="match status" value="1"/>
</dbReference>
<reference evidence="10 11" key="1">
    <citation type="submission" date="2019-04" db="EMBL/GenBank/DDBJ databases">
        <authorList>
            <person name="Van Vliet M D."/>
        </authorList>
    </citation>
    <scope>NUCLEOTIDE SEQUENCE [LARGE SCALE GENOMIC DNA]</scope>
    <source>
        <strain evidence="10 11">F21</strain>
    </source>
</reference>
<dbReference type="SUPFAM" id="SSF81301">
    <property type="entry name" value="Nucleotidyltransferase"/>
    <property type="match status" value="1"/>
</dbReference>
<evidence type="ECO:0000256" key="1">
    <source>
        <dbReference type="ARBA" id="ARBA00001946"/>
    </source>
</evidence>
<keyword evidence="3" id="KW-0819">tRNA processing</keyword>
<dbReference type="InterPro" id="IPR050264">
    <property type="entry name" value="Bact_CCA-adding_enz_type3_sf"/>
</dbReference>
<dbReference type="Proteomes" id="UP000346198">
    <property type="component" value="Unassembled WGS sequence"/>
</dbReference>
<keyword evidence="4" id="KW-0548">Nucleotidyltransferase</keyword>
<organism evidence="10 11">
    <name type="scientific">Pontiella sulfatireligans</name>
    <dbReference type="NCBI Taxonomy" id="2750658"/>
    <lineage>
        <taxon>Bacteria</taxon>
        <taxon>Pseudomonadati</taxon>
        <taxon>Kiritimatiellota</taxon>
        <taxon>Kiritimatiellia</taxon>
        <taxon>Kiritimatiellales</taxon>
        <taxon>Pontiellaceae</taxon>
        <taxon>Pontiella</taxon>
    </lineage>
</organism>
<dbReference type="InterPro" id="IPR043519">
    <property type="entry name" value="NT_sf"/>
</dbReference>